<dbReference type="AlphaFoldDB" id="A0A0D2D7R6"/>
<dbReference type="HOGENOM" id="CLU_127592_4_0_1"/>
<sequence>MADQCSNDAYSRVGIWIPVTDPARARKFYSAVLGWTCMENGAPSPIAGIKETYFFTKGNNVNGCFCLMDQAKIIDTRDAADKDRVGVHTVFAVKDIAESLDLVQQHGGHKHLDKTMEFGWMLQMVR</sequence>
<dbReference type="VEuPathDB" id="FungiDB:PV07_03376"/>
<gene>
    <name evidence="1" type="ORF">PV07_03376</name>
</gene>
<protein>
    <submittedName>
        <fullName evidence="1">Uncharacterized protein</fullName>
    </submittedName>
</protein>
<dbReference type="GeneID" id="27342570"/>
<keyword evidence="2" id="KW-1185">Reference proteome</keyword>
<proteinExistence type="predicted"/>
<accession>A0A0D2D7R6</accession>
<reference evidence="1 2" key="1">
    <citation type="submission" date="2015-01" db="EMBL/GenBank/DDBJ databases">
        <title>The Genome Sequence of Cladophialophora immunda CBS83496.</title>
        <authorList>
            <consortium name="The Broad Institute Genomics Platform"/>
            <person name="Cuomo C."/>
            <person name="de Hoog S."/>
            <person name="Gorbushina A."/>
            <person name="Stielow B."/>
            <person name="Teixiera M."/>
            <person name="Abouelleil A."/>
            <person name="Chapman S.B."/>
            <person name="Priest M."/>
            <person name="Young S.K."/>
            <person name="Wortman J."/>
            <person name="Nusbaum C."/>
            <person name="Birren B."/>
        </authorList>
    </citation>
    <scope>NUCLEOTIDE SEQUENCE [LARGE SCALE GENOMIC DNA]</scope>
    <source>
        <strain evidence="1 2">CBS 83496</strain>
    </source>
</reference>
<dbReference type="OrthoDB" id="447346at2759"/>
<name>A0A0D2D7R6_9EURO</name>
<dbReference type="SUPFAM" id="SSF54593">
    <property type="entry name" value="Glyoxalase/Bleomycin resistance protein/Dihydroxybiphenyl dioxygenase"/>
    <property type="match status" value="1"/>
</dbReference>
<dbReference type="RefSeq" id="XP_016252000.1">
    <property type="nucleotide sequence ID" value="XM_016390098.1"/>
</dbReference>
<dbReference type="EMBL" id="KN847041">
    <property type="protein sequence ID" value="KIW31784.1"/>
    <property type="molecule type" value="Genomic_DNA"/>
</dbReference>
<organism evidence="1 2">
    <name type="scientific">Cladophialophora immunda</name>
    <dbReference type="NCBI Taxonomy" id="569365"/>
    <lineage>
        <taxon>Eukaryota</taxon>
        <taxon>Fungi</taxon>
        <taxon>Dikarya</taxon>
        <taxon>Ascomycota</taxon>
        <taxon>Pezizomycotina</taxon>
        <taxon>Eurotiomycetes</taxon>
        <taxon>Chaetothyriomycetidae</taxon>
        <taxon>Chaetothyriales</taxon>
        <taxon>Herpotrichiellaceae</taxon>
        <taxon>Cladophialophora</taxon>
    </lineage>
</organism>
<evidence type="ECO:0000313" key="2">
    <source>
        <dbReference type="Proteomes" id="UP000054466"/>
    </source>
</evidence>
<dbReference type="InterPro" id="IPR029068">
    <property type="entry name" value="Glyas_Bleomycin-R_OHBP_Dase"/>
</dbReference>
<evidence type="ECO:0000313" key="1">
    <source>
        <dbReference type="EMBL" id="KIW31784.1"/>
    </source>
</evidence>
<dbReference type="Proteomes" id="UP000054466">
    <property type="component" value="Unassembled WGS sequence"/>
</dbReference>
<dbReference type="Gene3D" id="3.10.180.10">
    <property type="entry name" value="2,3-Dihydroxybiphenyl 1,2-Dioxygenase, domain 1"/>
    <property type="match status" value="1"/>
</dbReference>